<evidence type="ECO:0000259" key="4">
    <source>
        <dbReference type="PROSITE" id="PS51078"/>
    </source>
</evidence>
<keyword evidence="1" id="KW-0805">Transcription regulation</keyword>
<dbReference type="PANTHER" id="PTHR30136:SF34">
    <property type="entry name" value="TRANSCRIPTIONAL REGULATOR"/>
    <property type="match status" value="1"/>
</dbReference>
<dbReference type="EMBL" id="CP001013">
    <property type="protein sequence ID" value="ACB33704.1"/>
    <property type="molecule type" value="Genomic_DNA"/>
</dbReference>
<dbReference type="Pfam" id="PF09339">
    <property type="entry name" value="HTH_IclR"/>
    <property type="match status" value="1"/>
</dbReference>
<dbReference type="GO" id="GO:0003677">
    <property type="term" value="F:DNA binding"/>
    <property type="evidence" value="ECO:0007669"/>
    <property type="project" value="UniProtKB-KW"/>
</dbReference>
<dbReference type="InterPro" id="IPR029016">
    <property type="entry name" value="GAF-like_dom_sf"/>
</dbReference>
<dbReference type="SUPFAM" id="SSF55781">
    <property type="entry name" value="GAF domain-like"/>
    <property type="match status" value="1"/>
</dbReference>
<keyword evidence="3" id="KW-0804">Transcription</keyword>
<evidence type="ECO:0000313" key="6">
    <source>
        <dbReference type="Proteomes" id="UP000001693"/>
    </source>
</evidence>
<feature type="domain" description="IclR-ED" evidence="4">
    <location>
        <begin position="99"/>
        <end position="281"/>
    </location>
</feature>
<dbReference type="PROSITE" id="PS51078">
    <property type="entry name" value="ICLR_ED"/>
    <property type="match status" value="1"/>
</dbReference>
<dbReference type="Pfam" id="PF01614">
    <property type="entry name" value="IclR_C"/>
    <property type="match status" value="1"/>
</dbReference>
<keyword evidence="2" id="KW-0238">DNA-binding</keyword>
<dbReference type="Gene3D" id="1.10.10.10">
    <property type="entry name" value="Winged helix-like DNA-binding domain superfamily/Winged helix DNA-binding domain"/>
    <property type="match status" value="1"/>
</dbReference>
<dbReference type="InterPro" id="IPR014757">
    <property type="entry name" value="Tscrpt_reg_IclR_C"/>
</dbReference>
<dbReference type="SUPFAM" id="SSF46785">
    <property type="entry name" value="Winged helix' DNA-binding domain"/>
    <property type="match status" value="1"/>
</dbReference>
<dbReference type="InterPro" id="IPR050707">
    <property type="entry name" value="HTH_MetabolicPath_Reg"/>
</dbReference>
<dbReference type="Proteomes" id="UP000001693">
    <property type="component" value="Chromosome"/>
</dbReference>
<dbReference type="GO" id="GO:0003700">
    <property type="term" value="F:DNA-binding transcription factor activity"/>
    <property type="evidence" value="ECO:0007669"/>
    <property type="project" value="TreeGrafter"/>
</dbReference>
<dbReference type="SMART" id="SM00346">
    <property type="entry name" value="HTH_ICLR"/>
    <property type="match status" value="1"/>
</dbReference>
<name>B1Y7W2_LEPCP</name>
<gene>
    <name evidence="5" type="ordered locus">Lcho_1436</name>
</gene>
<proteinExistence type="predicted"/>
<protein>
    <submittedName>
        <fullName evidence="5">Transcriptional regulator, IclR family</fullName>
    </submittedName>
</protein>
<dbReference type="STRING" id="395495.Lcho_1436"/>
<dbReference type="InterPro" id="IPR005471">
    <property type="entry name" value="Tscrpt_reg_IclR_N"/>
</dbReference>
<keyword evidence="6" id="KW-1185">Reference proteome</keyword>
<dbReference type="GO" id="GO:0045892">
    <property type="term" value="P:negative regulation of DNA-templated transcription"/>
    <property type="evidence" value="ECO:0007669"/>
    <property type="project" value="TreeGrafter"/>
</dbReference>
<dbReference type="KEGG" id="lch:Lcho_1436"/>
<reference evidence="5 6" key="1">
    <citation type="submission" date="2008-03" db="EMBL/GenBank/DDBJ databases">
        <title>Complete sequence of Leptothrix cholodnii SP-6.</title>
        <authorList>
            <consortium name="US DOE Joint Genome Institute"/>
            <person name="Copeland A."/>
            <person name="Lucas S."/>
            <person name="Lapidus A."/>
            <person name="Glavina del Rio T."/>
            <person name="Dalin E."/>
            <person name="Tice H."/>
            <person name="Bruce D."/>
            <person name="Goodwin L."/>
            <person name="Pitluck S."/>
            <person name="Chertkov O."/>
            <person name="Brettin T."/>
            <person name="Detter J.C."/>
            <person name="Han C."/>
            <person name="Kuske C.R."/>
            <person name="Schmutz J."/>
            <person name="Larimer F."/>
            <person name="Land M."/>
            <person name="Hauser L."/>
            <person name="Kyrpides N."/>
            <person name="Lykidis A."/>
            <person name="Emerson D."/>
            <person name="Richardson P."/>
        </authorList>
    </citation>
    <scope>NUCLEOTIDE SEQUENCE [LARGE SCALE GENOMIC DNA]</scope>
    <source>
        <strain evidence="6">ATCC 51168 / LMG 8142 / SP-6</strain>
    </source>
</reference>
<dbReference type="HOGENOM" id="CLU_062618_0_1_4"/>
<evidence type="ECO:0000256" key="3">
    <source>
        <dbReference type="ARBA" id="ARBA00023163"/>
    </source>
</evidence>
<organism evidence="5 6">
    <name type="scientific">Leptothrix cholodnii (strain ATCC 51168 / LMG 8142 / SP-6)</name>
    <name type="common">Leptothrix discophora (strain SP-6)</name>
    <dbReference type="NCBI Taxonomy" id="395495"/>
    <lineage>
        <taxon>Bacteria</taxon>
        <taxon>Pseudomonadati</taxon>
        <taxon>Pseudomonadota</taxon>
        <taxon>Betaproteobacteria</taxon>
        <taxon>Burkholderiales</taxon>
        <taxon>Sphaerotilaceae</taxon>
        <taxon>Leptothrix</taxon>
    </lineage>
</organism>
<accession>B1Y7W2</accession>
<evidence type="ECO:0000256" key="1">
    <source>
        <dbReference type="ARBA" id="ARBA00023015"/>
    </source>
</evidence>
<dbReference type="InterPro" id="IPR036388">
    <property type="entry name" value="WH-like_DNA-bd_sf"/>
</dbReference>
<sequence>MVYPRSTPVADAADASLGSGLSSHGGDFDFPIDPADLIVGLGRGLAVIESFDDEHARMTCAQVCQRTAIPRTAVRRHLLSLCHYGYAATDGKHFWLTPRVLRLGQSYLEGARLPRLVQPFIQRLSMATGETVNVSVLDGHEVVYVARSNSPRVVSIGFHAGARVPAHVVSPSRVLLATLKDDALLHWVATHEFAGFTASTVVTAESFTEEVRLARHQDHWMSVGQLDVGLTGVSTVLRDRYGECKAALGMTLQSAAWPPEQIVARLVPALLETAQTLRPVI</sequence>
<dbReference type="PANTHER" id="PTHR30136">
    <property type="entry name" value="HELIX-TURN-HELIX TRANSCRIPTIONAL REGULATOR, ICLR FAMILY"/>
    <property type="match status" value="1"/>
</dbReference>
<dbReference type="eggNOG" id="COG1414">
    <property type="taxonomic scope" value="Bacteria"/>
</dbReference>
<dbReference type="InterPro" id="IPR036390">
    <property type="entry name" value="WH_DNA-bd_sf"/>
</dbReference>
<dbReference type="Gene3D" id="3.30.450.40">
    <property type="match status" value="1"/>
</dbReference>
<dbReference type="AlphaFoldDB" id="B1Y7W2"/>
<evidence type="ECO:0000256" key="2">
    <source>
        <dbReference type="ARBA" id="ARBA00023125"/>
    </source>
</evidence>
<evidence type="ECO:0000313" key="5">
    <source>
        <dbReference type="EMBL" id="ACB33704.1"/>
    </source>
</evidence>
<dbReference type="OrthoDB" id="9807558at2"/>